<dbReference type="EMBL" id="JAHLQL010000003">
    <property type="protein sequence ID" value="MBU5592338.1"/>
    <property type="molecule type" value="Genomic_DNA"/>
</dbReference>
<accession>A0ABS6F266</accession>
<evidence type="ECO:0000313" key="5">
    <source>
        <dbReference type="Proteomes" id="UP000736583"/>
    </source>
</evidence>
<dbReference type="PANTHER" id="PTHR21666:SF270">
    <property type="entry name" value="MUREIN HYDROLASE ACTIVATOR ENVC"/>
    <property type="match status" value="1"/>
</dbReference>
<dbReference type="Pfam" id="PF07501">
    <property type="entry name" value="G5"/>
    <property type="match status" value="1"/>
</dbReference>
<reference evidence="4 5" key="1">
    <citation type="submission" date="2021-06" db="EMBL/GenBank/DDBJ databases">
        <authorList>
            <person name="Sun Q."/>
            <person name="Li D."/>
        </authorList>
    </citation>
    <scope>NUCLEOTIDE SEQUENCE [LARGE SCALE GENOMIC DNA]</scope>
    <source>
        <strain evidence="4 5">MSJ-4</strain>
    </source>
</reference>
<keyword evidence="1" id="KW-0732">Signal</keyword>
<protein>
    <submittedName>
        <fullName evidence="4">Peptidoglycan DD-metalloendopeptidase family protein</fullName>
    </submittedName>
</protein>
<comment type="caution">
    <text evidence="4">The sequence shown here is derived from an EMBL/GenBank/DDBJ whole genome shotgun (WGS) entry which is preliminary data.</text>
</comment>
<name>A0ABS6F266_9CLOT</name>
<sequence length="397" mass="44812">MDSKGIKFIKTFLLIFVVTIVFLASYKWSEYKLVYAAYIEDRCVAYSESKNKVIDVYNKVIEENKNIEIEGNIKFKRALAKKSSLNNYDSIIDNIKASLDKEIDCILLKIDGKSIGILRDKDEVDNFFTLIKEYYISINNIKTEDLISTSIINDIAYVPYKAYKSEIKDPEALYKIIREIDSNREKPIISVDIIYGIKEIENIPAPTTIITSEDYYMGEVKVEDSGEEGQKSIEKQVRITNSKVMSESKIKEQVIKAPKNKIIVKGSKNPLGTNMAFLQKPSRGSVTSNFGSRWKNERHHGIDIAGNIGEPINAALDGKVNKVGYDNIYGKYIKLDHGKGIETLYGHCSSITRKEGDTVKKGDVIAKIGNTGRSTGPHVHFELRLNGKAENPINYIK</sequence>
<dbReference type="InterPro" id="IPR011098">
    <property type="entry name" value="G5_dom"/>
</dbReference>
<evidence type="ECO:0000256" key="2">
    <source>
        <dbReference type="SAM" id="Phobius"/>
    </source>
</evidence>
<evidence type="ECO:0000313" key="4">
    <source>
        <dbReference type="EMBL" id="MBU5592338.1"/>
    </source>
</evidence>
<dbReference type="SMART" id="SM01208">
    <property type="entry name" value="G5"/>
    <property type="match status" value="1"/>
</dbReference>
<dbReference type="PROSITE" id="PS51109">
    <property type="entry name" value="G5"/>
    <property type="match status" value="1"/>
</dbReference>
<dbReference type="InterPro" id="IPR016047">
    <property type="entry name" value="M23ase_b-sheet_dom"/>
</dbReference>
<dbReference type="RefSeq" id="WP_216457144.1">
    <property type="nucleotide sequence ID" value="NZ_JAHLQL010000003.1"/>
</dbReference>
<keyword evidence="2" id="KW-0812">Transmembrane</keyword>
<dbReference type="InterPro" id="IPR050570">
    <property type="entry name" value="Cell_wall_metabolism_enzyme"/>
</dbReference>
<keyword evidence="2" id="KW-0472">Membrane</keyword>
<keyword evidence="2" id="KW-1133">Transmembrane helix</keyword>
<keyword evidence="5" id="KW-1185">Reference proteome</keyword>
<evidence type="ECO:0000256" key="1">
    <source>
        <dbReference type="ARBA" id="ARBA00022729"/>
    </source>
</evidence>
<feature type="domain" description="G5" evidence="3">
    <location>
        <begin position="188"/>
        <end position="269"/>
    </location>
</feature>
<dbReference type="PANTHER" id="PTHR21666">
    <property type="entry name" value="PEPTIDASE-RELATED"/>
    <property type="match status" value="1"/>
</dbReference>
<evidence type="ECO:0000259" key="3">
    <source>
        <dbReference type="PROSITE" id="PS51109"/>
    </source>
</evidence>
<feature type="transmembrane region" description="Helical" evidence="2">
    <location>
        <begin position="12"/>
        <end position="29"/>
    </location>
</feature>
<dbReference type="Proteomes" id="UP000736583">
    <property type="component" value="Unassembled WGS sequence"/>
</dbReference>
<proteinExistence type="predicted"/>
<dbReference type="Pfam" id="PF01551">
    <property type="entry name" value="Peptidase_M23"/>
    <property type="match status" value="1"/>
</dbReference>
<dbReference type="CDD" id="cd12797">
    <property type="entry name" value="M23_peptidase"/>
    <property type="match status" value="1"/>
</dbReference>
<organism evidence="4 5">
    <name type="scientific">Clostridium simiarum</name>
    <dbReference type="NCBI Taxonomy" id="2841506"/>
    <lineage>
        <taxon>Bacteria</taxon>
        <taxon>Bacillati</taxon>
        <taxon>Bacillota</taxon>
        <taxon>Clostridia</taxon>
        <taxon>Eubacteriales</taxon>
        <taxon>Clostridiaceae</taxon>
        <taxon>Clostridium</taxon>
    </lineage>
</organism>
<gene>
    <name evidence="4" type="ORF">KQI89_11240</name>
</gene>